<evidence type="ECO:0000313" key="1">
    <source>
        <dbReference type="EMBL" id="GFP37678.1"/>
    </source>
</evidence>
<dbReference type="AlphaFoldDB" id="A0A6V8PYU7"/>
<evidence type="ECO:0000313" key="2">
    <source>
        <dbReference type="Proteomes" id="UP000561271"/>
    </source>
</evidence>
<accession>A0A6V8PYU7</accession>
<dbReference type="EMBL" id="BLSC01000134">
    <property type="protein sequence ID" value="GFP37678.1"/>
    <property type="molecule type" value="Genomic_DNA"/>
</dbReference>
<organism evidence="1 2">
    <name type="scientific">Candidatus Hakubella thermalkaliphila</name>
    <dbReference type="NCBI Taxonomy" id="2754717"/>
    <lineage>
        <taxon>Bacteria</taxon>
        <taxon>Bacillati</taxon>
        <taxon>Actinomycetota</taxon>
        <taxon>Actinomycetota incertae sedis</taxon>
        <taxon>Candidatus Hakubellales</taxon>
        <taxon>Candidatus Hakubellaceae</taxon>
        <taxon>Candidatus Hakubella</taxon>
    </lineage>
</organism>
<gene>
    <name evidence="1" type="ORF">HKBW3S44_01355</name>
</gene>
<proteinExistence type="predicted"/>
<dbReference type="Proteomes" id="UP000561271">
    <property type="component" value="Unassembled WGS sequence"/>
</dbReference>
<sequence length="29" mass="3129">MGLRYAEGQFQIGIAAQYLAEISGKSLNV</sequence>
<comment type="caution">
    <text evidence="1">The sequence shown here is derived from an EMBL/GenBank/DDBJ whole genome shotgun (WGS) entry which is preliminary data.</text>
</comment>
<name>A0A6V8PYU7_9ACTN</name>
<reference evidence="1 2" key="1">
    <citation type="journal article" date="2020" name="Front. Microbiol.">
        <title>Single-cell genomics of novel Actinobacteria with the Wood-Ljungdahl pathway discovered in a serpentinizing system.</title>
        <authorList>
            <person name="Merino N."/>
            <person name="Kawai M."/>
            <person name="Boyd E.S."/>
            <person name="Colman D.R."/>
            <person name="McGlynn S.E."/>
            <person name="Nealson K.H."/>
            <person name="Kurokawa K."/>
            <person name="Hongoh Y."/>
        </authorList>
    </citation>
    <scope>NUCLEOTIDE SEQUENCE [LARGE SCALE GENOMIC DNA]</scope>
    <source>
        <strain evidence="1 2">S44</strain>
    </source>
</reference>
<protein>
    <submittedName>
        <fullName evidence="1">Uncharacterized protein</fullName>
    </submittedName>
</protein>